<reference evidence="1" key="1">
    <citation type="journal article" date="2023" name="G3 (Bethesda)">
        <title>A reference genome for the long-term kleptoplast-retaining sea slug Elysia crispata morphotype clarki.</title>
        <authorList>
            <person name="Eastman K.E."/>
            <person name="Pendleton A.L."/>
            <person name="Shaikh M.A."/>
            <person name="Suttiyut T."/>
            <person name="Ogas R."/>
            <person name="Tomko P."/>
            <person name="Gavelis G."/>
            <person name="Widhalm J.R."/>
            <person name="Wisecaver J.H."/>
        </authorList>
    </citation>
    <scope>NUCLEOTIDE SEQUENCE</scope>
    <source>
        <strain evidence="1">ECLA1</strain>
    </source>
</reference>
<comment type="caution">
    <text evidence="1">The sequence shown here is derived from an EMBL/GenBank/DDBJ whole genome shotgun (WGS) entry which is preliminary data.</text>
</comment>
<name>A0AAE1DZ28_9GAST</name>
<organism evidence="1 2">
    <name type="scientific">Elysia crispata</name>
    <name type="common">lettuce slug</name>
    <dbReference type="NCBI Taxonomy" id="231223"/>
    <lineage>
        <taxon>Eukaryota</taxon>
        <taxon>Metazoa</taxon>
        <taxon>Spiralia</taxon>
        <taxon>Lophotrochozoa</taxon>
        <taxon>Mollusca</taxon>
        <taxon>Gastropoda</taxon>
        <taxon>Heterobranchia</taxon>
        <taxon>Euthyneura</taxon>
        <taxon>Panpulmonata</taxon>
        <taxon>Sacoglossa</taxon>
        <taxon>Placobranchoidea</taxon>
        <taxon>Plakobranchidae</taxon>
        <taxon>Elysia</taxon>
    </lineage>
</organism>
<dbReference type="EMBL" id="JAWDGP010001849">
    <property type="protein sequence ID" value="KAK3787605.1"/>
    <property type="molecule type" value="Genomic_DNA"/>
</dbReference>
<dbReference type="AlphaFoldDB" id="A0AAE1DZ28"/>
<protein>
    <submittedName>
        <fullName evidence="1">Uncharacterized protein</fullName>
    </submittedName>
</protein>
<keyword evidence="2" id="KW-1185">Reference proteome</keyword>
<proteinExistence type="predicted"/>
<gene>
    <name evidence="1" type="ORF">RRG08_034308</name>
</gene>
<sequence length="83" mass="9427">MLAYRLCINFFVGMQSAQLTAPGWENPDLDLRMELGTTRKPRGMAAFSHSQRKCGLGFDLLIHTSDDLQHASKHLGRRIRVRS</sequence>
<dbReference type="Proteomes" id="UP001283361">
    <property type="component" value="Unassembled WGS sequence"/>
</dbReference>
<evidence type="ECO:0000313" key="2">
    <source>
        <dbReference type="Proteomes" id="UP001283361"/>
    </source>
</evidence>
<accession>A0AAE1DZ28</accession>
<evidence type="ECO:0000313" key="1">
    <source>
        <dbReference type="EMBL" id="KAK3787605.1"/>
    </source>
</evidence>